<evidence type="ECO:0000313" key="3">
    <source>
        <dbReference type="Proteomes" id="UP000591071"/>
    </source>
</evidence>
<comment type="caution">
    <text evidence="2">The sequence shown here is derived from an EMBL/GenBank/DDBJ whole genome shotgun (WGS) entry which is preliminary data.</text>
</comment>
<organism evidence="2 3">
    <name type="scientific">Megasphaera hexanoica</name>
    <dbReference type="NCBI Taxonomy" id="1675036"/>
    <lineage>
        <taxon>Bacteria</taxon>
        <taxon>Bacillati</taxon>
        <taxon>Bacillota</taxon>
        <taxon>Negativicutes</taxon>
        <taxon>Veillonellales</taxon>
        <taxon>Veillonellaceae</taxon>
        <taxon>Megasphaera</taxon>
    </lineage>
</organism>
<dbReference type="Proteomes" id="UP000591071">
    <property type="component" value="Unassembled WGS sequence"/>
</dbReference>
<gene>
    <name evidence="2" type="ORF">HF872_08835</name>
</gene>
<dbReference type="EMBL" id="JABAFG010000014">
    <property type="protein sequence ID" value="NME28718.1"/>
    <property type="molecule type" value="Genomic_DNA"/>
</dbReference>
<name>A0A848BVA1_9FIRM</name>
<evidence type="ECO:0000313" key="2">
    <source>
        <dbReference type="EMBL" id="NME28718.1"/>
    </source>
</evidence>
<dbReference type="Pfam" id="PF04991">
    <property type="entry name" value="LicD"/>
    <property type="match status" value="1"/>
</dbReference>
<dbReference type="GO" id="GO:0009100">
    <property type="term" value="P:glycoprotein metabolic process"/>
    <property type="evidence" value="ECO:0007669"/>
    <property type="project" value="UniProtKB-ARBA"/>
</dbReference>
<feature type="domain" description="LicD/FKTN/FKRP nucleotidyltransferase" evidence="1">
    <location>
        <begin position="72"/>
        <end position="307"/>
    </location>
</feature>
<reference evidence="2 3" key="1">
    <citation type="submission" date="2020-04" db="EMBL/GenBank/DDBJ databases">
        <authorList>
            <person name="Hitch T.C.A."/>
            <person name="Wylensek D."/>
            <person name="Clavel T."/>
        </authorList>
    </citation>
    <scope>NUCLEOTIDE SEQUENCE [LARGE SCALE GENOMIC DNA]</scope>
    <source>
        <strain evidence="2 3">Oil-RF-744-FAT-WT-6-1</strain>
    </source>
</reference>
<dbReference type="RefSeq" id="WP_170087738.1">
    <property type="nucleotide sequence ID" value="NZ_JABAFG010000014.1"/>
</dbReference>
<dbReference type="PANTHER" id="PTHR43404:SF2">
    <property type="entry name" value="LIPOPOLYSACCHARIDE CHOLINEPHOSPHOTRANSFERASE LICD"/>
    <property type="match status" value="1"/>
</dbReference>
<proteinExistence type="predicted"/>
<evidence type="ECO:0000259" key="1">
    <source>
        <dbReference type="Pfam" id="PF04991"/>
    </source>
</evidence>
<accession>A0A848BVA1</accession>
<dbReference type="PANTHER" id="PTHR43404">
    <property type="entry name" value="LIPOPOLYSACCHARIDE CHOLINEPHOSPHOTRANSFERASE LICD"/>
    <property type="match status" value="1"/>
</dbReference>
<sequence>MRLFNDYGILNNRYGNNVKAFGGMYSENLIKMIKDVWRIIMEENATRELKENELNQLHKCLLSILKDFTYVCEKYNLRYTLGGGSVLGAVRHHGFIPWDDDLDINMPRTDYEKFKNLFASELSEEYELQVPNSLYGSTTPFMKLLKKGTVYRQQFSYLKEEFPYIWVDIFPFDFVPENKLKRFMKGHVSQILNYLFVGRYIFEHRNQMTDTYYRNYYKKKNKEWIFTVRMLLAKYCPFNSGTLFNYFDYFVQSKKESSLLTCATGRKGYLGEISDARYFEQAEDGNFEGLKVKLPFLCKNYLTRLYGNYMEIPPVEKREHHVTTEFFIAKDVCFKVNESK</sequence>
<protein>
    <submittedName>
        <fullName evidence="2">LicD family protein</fullName>
    </submittedName>
</protein>
<dbReference type="InterPro" id="IPR007074">
    <property type="entry name" value="LicD/FKTN/FKRP_NTP_transf"/>
</dbReference>
<dbReference type="InterPro" id="IPR052942">
    <property type="entry name" value="LPS_cholinephosphotransferase"/>
</dbReference>
<dbReference type="AlphaFoldDB" id="A0A848BVA1"/>